<accession>A0A9J5Y0V7</accession>
<dbReference type="EMBL" id="JACXVP010000008">
    <property type="protein sequence ID" value="KAG5592734.1"/>
    <property type="molecule type" value="Genomic_DNA"/>
</dbReference>
<keyword evidence="2" id="KW-1185">Reference proteome</keyword>
<reference evidence="1 2" key="1">
    <citation type="submission" date="2020-09" db="EMBL/GenBank/DDBJ databases">
        <title>De no assembly of potato wild relative species, Solanum commersonii.</title>
        <authorList>
            <person name="Cho K."/>
        </authorList>
    </citation>
    <scope>NUCLEOTIDE SEQUENCE [LARGE SCALE GENOMIC DNA]</scope>
    <source>
        <strain evidence="1">LZ3.2</strain>
        <tissue evidence="1">Leaf</tissue>
    </source>
</reference>
<name>A0A9J5Y0V7_SOLCO</name>
<organism evidence="1 2">
    <name type="scientific">Solanum commersonii</name>
    <name type="common">Commerson's wild potato</name>
    <name type="synonym">Commerson's nightshade</name>
    <dbReference type="NCBI Taxonomy" id="4109"/>
    <lineage>
        <taxon>Eukaryota</taxon>
        <taxon>Viridiplantae</taxon>
        <taxon>Streptophyta</taxon>
        <taxon>Embryophyta</taxon>
        <taxon>Tracheophyta</taxon>
        <taxon>Spermatophyta</taxon>
        <taxon>Magnoliopsida</taxon>
        <taxon>eudicotyledons</taxon>
        <taxon>Gunneridae</taxon>
        <taxon>Pentapetalae</taxon>
        <taxon>asterids</taxon>
        <taxon>lamiids</taxon>
        <taxon>Solanales</taxon>
        <taxon>Solanaceae</taxon>
        <taxon>Solanoideae</taxon>
        <taxon>Solaneae</taxon>
        <taxon>Solanum</taxon>
    </lineage>
</organism>
<sequence>MRLKESIRISHWKGGCHSLYQPMISPLIGDDDLCQFLFPSELINWAFEVIQPVSWRGMLPDFLVIFAAMVWLDSLCLHRWATKNCSNLLLVLQQKIDLQRSEFQK</sequence>
<evidence type="ECO:0000313" key="2">
    <source>
        <dbReference type="Proteomes" id="UP000824120"/>
    </source>
</evidence>
<protein>
    <submittedName>
        <fullName evidence="1">Uncharacterized protein</fullName>
    </submittedName>
</protein>
<dbReference type="Proteomes" id="UP000824120">
    <property type="component" value="Chromosome 8"/>
</dbReference>
<dbReference type="AlphaFoldDB" id="A0A9J5Y0V7"/>
<proteinExistence type="predicted"/>
<comment type="caution">
    <text evidence="1">The sequence shown here is derived from an EMBL/GenBank/DDBJ whole genome shotgun (WGS) entry which is preliminary data.</text>
</comment>
<evidence type="ECO:0000313" key="1">
    <source>
        <dbReference type="EMBL" id="KAG5592734.1"/>
    </source>
</evidence>
<gene>
    <name evidence="1" type="ORF">H5410_043248</name>
</gene>